<evidence type="ECO:0000313" key="3">
    <source>
        <dbReference type="EMBL" id="MBC3813087.1"/>
    </source>
</evidence>
<keyword evidence="4" id="KW-1185">Reference proteome</keyword>
<proteinExistence type="predicted"/>
<reference evidence="3 4" key="1">
    <citation type="submission" date="2020-08" db="EMBL/GenBank/DDBJ databases">
        <title>Novel species isolated from subtropical streams in China.</title>
        <authorList>
            <person name="Lu H."/>
        </authorList>
    </citation>
    <scope>NUCLEOTIDE SEQUENCE [LARGE SCALE GENOMIC DNA]</scope>
    <source>
        <strain evidence="3 4">CCTCC AB 2015119</strain>
    </source>
</reference>
<sequence length="140" mass="15012">MINPVSSGKTILIMLLVTAISAAGAFFAGMHQGAINERSKQAESTVQNLTSVLDKYKTLINDSNAASKAMRTAMATRYVFDSKTTEDFKNALAKKQADRVDCRFDAGVMHQLDIARERAATSAASGIRNPLPTTASTSEP</sequence>
<gene>
    <name evidence="3" type="ORF">H8K26_16725</name>
</gene>
<comment type="caution">
    <text evidence="3">The sequence shown here is derived from an EMBL/GenBank/DDBJ whole genome shotgun (WGS) entry which is preliminary data.</text>
</comment>
<keyword evidence="2" id="KW-0812">Transmembrane</keyword>
<protein>
    <submittedName>
        <fullName evidence="3">Uncharacterized protein</fullName>
    </submittedName>
</protein>
<feature type="compositionally biased region" description="Polar residues" evidence="1">
    <location>
        <begin position="131"/>
        <end position="140"/>
    </location>
</feature>
<feature type="transmembrane region" description="Helical" evidence="2">
    <location>
        <begin position="12"/>
        <end position="30"/>
    </location>
</feature>
<feature type="region of interest" description="Disordered" evidence="1">
    <location>
        <begin position="120"/>
        <end position="140"/>
    </location>
</feature>
<dbReference type="Proteomes" id="UP000637632">
    <property type="component" value="Unassembled WGS sequence"/>
</dbReference>
<evidence type="ECO:0000313" key="4">
    <source>
        <dbReference type="Proteomes" id="UP000637632"/>
    </source>
</evidence>
<keyword evidence="2" id="KW-1133">Transmembrane helix</keyword>
<keyword evidence="2" id="KW-0472">Membrane</keyword>
<dbReference type="EMBL" id="JACOFT010000007">
    <property type="protein sequence ID" value="MBC3813087.1"/>
    <property type="molecule type" value="Genomic_DNA"/>
</dbReference>
<name>A0ABR6XJX1_9BURK</name>
<organism evidence="3 4">
    <name type="scientific">Undibacterium aquatile</name>
    <dbReference type="NCBI Taxonomy" id="1537398"/>
    <lineage>
        <taxon>Bacteria</taxon>
        <taxon>Pseudomonadati</taxon>
        <taxon>Pseudomonadota</taxon>
        <taxon>Betaproteobacteria</taxon>
        <taxon>Burkholderiales</taxon>
        <taxon>Oxalobacteraceae</taxon>
        <taxon>Undibacterium</taxon>
    </lineage>
</organism>
<accession>A0ABR6XJX1</accession>
<evidence type="ECO:0000256" key="2">
    <source>
        <dbReference type="SAM" id="Phobius"/>
    </source>
</evidence>
<evidence type="ECO:0000256" key="1">
    <source>
        <dbReference type="SAM" id="MobiDB-lite"/>
    </source>
</evidence>
<dbReference type="RefSeq" id="WP_190481051.1">
    <property type="nucleotide sequence ID" value="NZ_JACOFT010000007.1"/>
</dbReference>